<proteinExistence type="predicted"/>
<gene>
    <name evidence="1" type="ORF">ENT08_01270</name>
</gene>
<sequence>MVRHGRVKGGWGVLAAALMVVIGAAAPGGAHFHVYWPQVEGCYGKVYETVTWRYFWGHPYEMIVDDAPAPRFFMVTPQGTREPLTPRVATLRDGDSGKDRRAYSVEYKPGAPGDYYLCLEAPAVFIPEDKTFYEDFVKAPWHVVAEKGWDKEVKLPVEIVPLTRPYGWPAGSVFRGKALVKGKALTGATVEIEKFNGFYVPKELVPKNRWGEENGPLLTRTVKTDRLGYFVCTLDSPGWWVIAVSAPGGKKQQEGKTYPVEMRGYLWVYMEPSPPALPPPAQ</sequence>
<comment type="caution">
    <text evidence="1">The sequence shown here is derived from an EMBL/GenBank/DDBJ whole genome shotgun (WGS) entry which is preliminary data.</text>
</comment>
<reference evidence="1" key="1">
    <citation type="journal article" date="2020" name="mSystems">
        <title>Genome- and Community-Level Interaction Insights into Carbon Utilization and Element Cycling Functions of Hydrothermarchaeota in Hydrothermal Sediment.</title>
        <authorList>
            <person name="Zhou Z."/>
            <person name="Liu Y."/>
            <person name="Xu W."/>
            <person name="Pan J."/>
            <person name="Luo Z.H."/>
            <person name="Li M."/>
        </authorList>
    </citation>
    <scope>NUCLEOTIDE SEQUENCE [LARGE SCALE GENOMIC DNA]</scope>
    <source>
        <strain evidence="1">SpSt-548</strain>
    </source>
</reference>
<dbReference type="InterPro" id="IPR019613">
    <property type="entry name" value="DUF4198"/>
</dbReference>
<name>A0A7V4G6I6_9BACT</name>
<protein>
    <submittedName>
        <fullName evidence="1">DUF4198 domain-containing protein</fullName>
    </submittedName>
</protein>
<evidence type="ECO:0000313" key="1">
    <source>
        <dbReference type="EMBL" id="HGS04368.1"/>
    </source>
</evidence>
<dbReference type="Pfam" id="PF10670">
    <property type="entry name" value="DUF4198"/>
    <property type="match status" value="1"/>
</dbReference>
<organism evidence="1">
    <name type="scientific">Desulfobacca acetoxidans</name>
    <dbReference type="NCBI Taxonomy" id="60893"/>
    <lineage>
        <taxon>Bacteria</taxon>
        <taxon>Pseudomonadati</taxon>
        <taxon>Thermodesulfobacteriota</taxon>
        <taxon>Desulfobaccia</taxon>
        <taxon>Desulfobaccales</taxon>
        <taxon>Desulfobaccaceae</taxon>
        <taxon>Desulfobacca</taxon>
    </lineage>
</organism>
<dbReference type="AlphaFoldDB" id="A0A7V4G6I6"/>
<accession>A0A7V4G6I6</accession>
<dbReference type="EMBL" id="DSXI01000074">
    <property type="protein sequence ID" value="HGS04368.1"/>
    <property type="molecule type" value="Genomic_DNA"/>
</dbReference>